<feature type="domain" description="Hydantoinase/oxoprolinase N-terminal" evidence="2">
    <location>
        <begin position="5"/>
        <end position="184"/>
    </location>
</feature>
<feature type="domain" description="Hydantoinase A/oxoprolinase" evidence="1">
    <location>
        <begin position="205"/>
        <end position="490"/>
    </location>
</feature>
<reference evidence="4" key="1">
    <citation type="submission" date="2016-10" db="EMBL/GenBank/DDBJ databases">
        <title>Agrobacterium Ti plasmids: Classification based on T-DNA and Vir regions organization.</title>
        <authorList>
            <person name="Nabi N."/>
            <person name="Vial L."/>
            <person name="Ben Hafsa A."/>
            <person name="Chapulliot D."/>
            <person name="Berard A."/>
            <person name="Chauveau A."/>
            <person name="Le Paslier M.-C."/>
            <person name="Harzallah Skhiri F."/>
            <person name="Brunel D."/>
            <person name="Nesme X."/>
            <person name="Chaouachi M."/>
        </authorList>
    </citation>
    <scope>NUCLEOTIDE SEQUENCE</scope>
    <source>
        <strain evidence="4">CFBP2407</strain>
        <plasmid evidence="4">pTi_CFBP2407</plasmid>
    </source>
</reference>
<dbReference type="EMBL" id="KY000060">
    <property type="protein sequence ID" value="ASK46934.1"/>
    <property type="molecule type" value="Genomic_DNA"/>
</dbReference>
<dbReference type="PANTHER" id="PTHR11365">
    <property type="entry name" value="5-OXOPROLINASE RELATED"/>
    <property type="match status" value="1"/>
</dbReference>
<sequence>MALVRIGVDIGGTFTDFVGWRSDSSQGITRLKVPSTPPHFAEGFKDGFEPLLDQLRISDDDEVVVMHGTTVSTNTVIERSAEPIALFVTEGFRDILELQRLRLKNPVDLFSSRAIPLVARDLVFEIPERLNADGEVLTPIDAEAVRRAVAGVKATGVKAIAVVFLHSFRNPKHEREIRGLINEIDPEMDVCISSEIWPRIGEYERAVNATLNAYVKPRVQAYLQEIERYVTNRLSSVRLFVTRSNGGALGLADAAKFPVHTLLSGPASGVTAAQTVSSLSKHEYLLTFDMGGTSTDVSLVRQGNPTVTSQGAVGDFPITLPVTEIEAIGAGGGSLVHLEGPAMRIGPESAGAYPGPAAFGRGGVRPTVTDAYLLCGYLNAGNFLGGAMPLDVIRAATAYDSIAGRLSVTTAEAADACLSVTTSTMVSRILPYLAAHGLDPQNVTLVTFGGNGALHGPLLADEVGINSVIVPAAPSVFCACGGVVTTLTHDVVNVIQGTTITHESLSDAFRHLASETVDWLKQQVELDRLTSIDHEFWAELRYKGQSFQVPVVVPTKADGSFPDLATISDRFHDEHNRLYAHCDRNAAVEFVELRVRIRGSLPSPSQVNIEGSSRRGEVSAIARRDLRIAGRLYPNTPIYARSDLERGSRVEGPCIIEEDDSTILVPPAYTAEAISSGAISLDRRG</sequence>
<accession>A0A2Z2PVE4</accession>
<organism evidence="4">
    <name type="scientific">Agrobacterium tumefaciens</name>
    <dbReference type="NCBI Taxonomy" id="358"/>
    <lineage>
        <taxon>Bacteria</taxon>
        <taxon>Pseudomonadati</taxon>
        <taxon>Pseudomonadota</taxon>
        <taxon>Alphaproteobacteria</taxon>
        <taxon>Hyphomicrobiales</taxon>
        <taxon>Rhizobiaceae</taxon>
        <taxon>Rhizobium/Agrobacterium group</taxon>
        <taxon>Agrobacterium</taxon>
        <taxon>Agrobacterium tumefaciens complex</taxon>
    </lineage>
</organism>
<evidence type="ECO:0000259" key="3">
    <source>
        <dbReference type="Pfam" id="PF19278"/>
    </source>
</evidence>
<dbReference type="Pfam" id="PF19278">
    <property type="entry name" value="Hydant_A_C"/>
    <property type="match status" value="1"/>
</dbReference>
<dbReference type="InterPro" id="IPR049517">
    <property type="entry name" value="ACX-like_C"/>
</dbReference>
<protein>
    <submittedName>
        <fullName evidence="4">Hydantoinase</fullName>
    </submittedName>
</protein>
<geneLocation type="plasmid" evidence="4">
    <name>pTi_CFBP2407</name>
</geneLocation>
<evidence type="ECO:0000259" key="2">
    <source>
        <dbReference type="Pfam" id="PF05378"/>
    </source>
</evidence>
<keyword evidence="4" id="KW-0614">Plasmid</keyword>
<dbReference type="Pfam" id="PF01968">
    <property type="entry name" value="Hydantoinase_A"/>
    <property type="match status" value="1"/>
</dbReference>
<dbReference type="GO" id="GO:0017168">
    <property type="term" value="F:5-oxoprolinase (ATP-hydrolyzing) activity"/>
    <property type="evidence" value="ECO:0007669"/>
    <property type="project" value="TreeGrafter"/>
</dbReference>
<dbReference type="Pfam" id="PF05378">
    <property type="entry name" value="Hydant_A_N"/>
    <property type="match status" value="1"/>
</dbReference>
<dbReference type="PANTHER" id="PTHR11365:SF23">
    <property type="entry name" value="HYPOTHETICAL 5-OXOPROLINASE (EUROFUNG)-RELATED"/>
    <property type="match status" value="1"/>
</dbReference>
<name>A0A2Z2PVE4_AGRTU</name>
<proteinExistence type="predicted"/>
<dbReference type="InterPro" id="IPR045079">
    <property type="entry name" value="Oxoprolinase-like"/>
</dbReference>
<dbReference type="InterPro" id="IPR008040">
    <property type="entry name" value="Hydant_A_N"/>
</dbReference>
<dbReference type="AlphaFoldDB" id="A0A2Z2PVE4"/>
<dbReference type="GO" id="GO:0005829">
    <property type="term" value="C:cytosol"/>
    <property type="evidence" value="ECO:0007669"/>
    <property type="project" value="TreeGrafter"/>
</dbReference>
<dbReference type="InterPro" id="IPR002821">
    <property type="entry name" value="Hydantoinase_A"/>
</dbReference>
<dbReference type="GO" id="GO:0006749">
    <property type="term" value="P:glutathione metabolic process"/>
    <property type="evidence" value="ECO:0007669"/>
    <property type="project" value="TreeGrafter"/>
</dbReference>
<evidence type="ECO:0000259" key="1">
    <source>
        <dbReference type="Pfam" id="PF01968"/>
    </source>
</evidence>
<feature type="domain" description="Acetophenone carboxylase-like C-terminal" evidence="3">
    <location>
        <begin position="502"/>
        <end position="670"/>
    </location>
</feature>
<evidence type="ECO:0000313" key="4">
    <source>
        <dbReference type="EMBL" id="ASK46934.1"/>
    </source>
</evidence>